<dbReference type="RefSeq" id="WP_002563030.1">
    <property type="nucleotide sequence ID" value="NZ_KB822533.1"/>
</dbReference>
<keyword evidence="2" id="KW-1185">Reference proteome</keyword>
<dbReference type="Gene3D" id="3.30.420.280">
    <property type="match status" value="1"/>
</dbReference>
<comment type="caution">
    <text evidence="1">The sequence shown here is derived from an EMBL/GenBank/DDBJ whole genome shotgun (WGS) entry which is preliminary data.</text>
</comment>
<gene>
    <name evidence="1" type="ORF">HMPREF1091_00255</name>
</gene>
<proteinExistence type="predicted"/>
<dbReference type="EMBL" id="AGXC01000001">
    <property type="protein sequence ID" value="EMZ42697.1"/>
    <property type="molecule type" value="Genomic_DNA"/>
</dbReference>
<dbReference type="PATRIC" id="fig|997872.3.peg.246"/>
<organism evidence="1 2">
    <name type="scientific">Atopobium minutum 10063974</name>
    <dbReference type="NCBI Taxonomy" id="997872"/>
    <lineage>
        <taxon>Bacteria</taxon>
        <taxon>Bacillati</taxon>
        <taxon>Actinomycetota</taxon>
        <taxon>Coriobacteriia</taxon>
        <taxon>Coriobacteriales</taxon>
        <taxon>Atopobiaceae</taxon>
        <taxon>Atopobium</taxon>
    </lineage>
</organism>
<dbReference type="Proteomes" id="UP000012651">
    <property type="component" value="Unassembled WGS sequence"/>
</dbReference>
<protein>
    <submittedName>
        <fullName evidence="1">PBSX family phage terminase, large subunit</fullName>
    </submittedName>
</protein>
<accession>N2BLR4</accession>
<dbReference type="Gene3D" id="3.40.50.300">
    <property type="entry name" value="P-loop containing nucleotide triphosphate hydrolases"/>
    <property type="match status" value="1"/>
</dbReference>
<evidence type="ECO:0000313" key="1">
    <source>
        <dbReference type="EMBL" id="EMZ42697.1"/>
    </source>
</evidence>
<dbReference type="NCBIfam" id="TIGR01547">
    <property type="entry name" value="phage_term_2"/>
    <property type="match status" value="1"/>
</dbReference>
<dbReference type="InterPro" id="IPR006437">
    <property type="entry name" value="Phage_terminase_lsu"/>
</dbReference>
<dbReference type="AlphaFoldDB" id="N2BLR4"/>
<reference evidence="1 2" key="1">
    <citation type="submission" date="2013-03" db="EMBL/GenBank/DDBJ databases">
        <title>The Genome Sequence of Atopobium minutum 10063974.</title>
        <authorList>
            <consortium name="The Broad Institute Genome Sequencing Platform"/>
            <person name="Earl A."/>
            <person name="Ward D."/>
            <person name="Feldgarden M."/>
            <person name="Gevers D."/>
            <person name="Lambert T."/>
            <person name="Marvaud J.-C."/>
            <person name="Courvalin P."/>
            <person name="Walker B."/>
            <person name="Young S.K."/>
            <person name="Zeng Q."/>
            <person name="Gargeya S."/>
            <person name="Fitzgerald M."/>
            <person name="Haas B."/>
            <person name="Abouelleil A."/>
            <person name="Alvarado L."/>
            <person name="Arachchi H.M."/>
            <person name="Berlin A.M."/>
            <person name="Chapman S.B."/>
            <person name="Dewar J."/>
            <person name="Goldberg J."/>
            <person name="Griggs A."/>
            <person name="Gujja S."/>
            <person name="Hansen M."/>
            <person name="Howarth C."/>
            <person name="Imamovic A."/>
            <person name="Larimer J."/>
            <person name="McCowan C."/>
            <person name="Murphy C."/>
            <person name="Neiman D."/>
            <person name="Pearson M."/>
            <person name="Priest M."/>
            <person name="Roberts A."/>
            <person name="Saif S."/>
            <person name="Shea T."/>
            <person name="Sisk P."/>
            <person name="Sykes S."/>
            <person name="Wortman J."/>
            <person name="Nusbaum C."/>
            <person name="Birren B."/>
        </authorList>
    </citation>
    <scope>NUCLEOTIDE SEQUENCE [LARGE SCALE GENOMIC DNA]</scope>
    <source>
        <strain evidence="1 2">10063974</strain>
    </source>
</reference>
<sequence>MLSDKQESILAFPYTRYDALVCDGAVRSGKTSLMTVAFIDWAMRKFSGQRFGICGKTIDSAKKNIIVPYTVMTYPAHKGYVLRWHGQDKVLEVRRGNTTNWFEVFGGKDEASYMLIQGRTLAGVLMDEVALMPQSFVNQALARCSVEGSKLWFNCNPDSPTHWFKREWIDGAYDRNALHLHFLMTDNPSLSQQTIERYERMYSGVFYDRYIKGKWVKAEGLIYPLYEDALEGSVSLDMNSIKRWVVSVDYGTQNAFAALLWAFDGTVWHAIKEFYYSGRTQGHQMTDPDYADAMLALVADVSFPEVEIIVDPSATSFMAELRRRGRFRIRHARNDVMDGIRETAACLQAGLVRIDKHACQNLTQELGGYVWDDAPSDVERPLKVDDHACDALRYFVATMRIARALDVKQEKYTSIFG</sequence>
<evidence type="ECO:0000313" key="2">
    <source>
        <dbReference type="Proteomes" id="UP000012651"/>
    </source>
</evidence>
<dbReference type="HOGENOM" id="CLU_042013_1_0_11"/>
<name>N2BLR4_9ACTN</name>
<dbReference type="Pfam" id="PF03237">
    <property type="entry name" value="Terminase_6N"/>
    <property type="match status" value="1"/>
</dbReference>
<dbReference type="InterPro" id="IPR027417">
    <property type="entry name" value="P-loop_NTPase"/>
</dbReference>